<dbReference type="GO" id="GO:0032259">
    <property type="term" value="P:methylation"/>
    <property type="evidence" value="ECO:0007669"/>
    <property type="project" value="UniProtKB-KW"/>
</dbReference>
<dbReference type="InterPro" id="IPR001525">
    <property type="entry name" value="C5_MeTfrase"/>
</dbReference>
<evidence type="ECO:0000256" key="2">
    <source>
        <dbReference type="ARBA" id="ARBA00022603"/>
    </source>
</evidence>
<evidence type="ECO:0000256" key="7">
    <source>
        <dbReference type="SAM" id="MobiDB-lite"/>
    </source>
</evidence>
<dbReference type="GO" id="GO:0008168">
    <property type="term" value="F:methyltransferase activity"/>
    <property type="evidence" value="ECO:0007669"/>
    <property type="project" value="UniProtKB-KW"/>
</dbReference>
<comment type="catalytic activity">
    <reaction evidence="6">
        <text>a 2'-deoxycytidine in DNA + S-adenosyl-L-methionine = a 5-methyl-2'-deoxycytidine in DNA + S-adenosyl-L-homocysteine + H(+)</text>
        <dbReference type="Rhea" id="RHEA:13681"/>
        <dbReference type="Rhea" id="RHEA-COMP:11369"/>
        <dbReference type="Rhea" id="RHEA-COMP:11370"/>
        <dbReference type="ChEBI" id="CHEBI:15378"/>
        <dbReference type="ChEBI" id="CHEBI:57856"/>
        <dbReference type="ChEBI" id="CHEBI:59789"/>
        <dbReference type="ChEBI" id="CHEBI:85452"/>
        <dbReference type="ChEBI" id="CHEBI:85454"/>
        <dbReference type="EC" id="2.1.1.37"/>
    </reaction>
</comment>
<dbReference type="EC" id="2.1.1.37" evidence="1"/>
<accession>A0ABW5CFJ6</accession>
<dbReference type="Proteomes" id="UP001597296">
    <property type="component" value="Unassembled WGS sequence"/>
</dbReference>
<evidence type="ECO:0000256" key="1">
    <source>
        <dbReference type="ARBA" id="ARBA00011975"/>
    </source>
</evidence>
<dbReference type="PANTHER" id="PTHR10629">
    <property type="entry name" value="CYTOSINE-SPECIFIC METHYLTRANSFERASE"/>
    <property type="match status" value="1"/>
</dbReference>
<dbReference type="RefSeq" id="WP_377317381.1">
    <property type="nucleotide sequence ID" value="NZ_JBHUIY010000028.1"/>
</dbReference>
<dbReference type="EMBL" id="JBHUIY010000028">
    <property type="protein sequence ID" value="MFD2234803.1"/>
    <property type="molecule type" value="Genomic_DNA"/>
</dbReference>
<protein>
    <recommendedName>
        <fullName evidence="1">DNA (cytosine-5-)-methyltransferase</fullName>
        <ecNumber evidence="1">2.1.1.37</ecNumber>
    </recommendedName>
</protein>
<comment type="caution">
    <text evidence="8">The sequence shown here is derived from an EMBL/GenBank/DDBJ whole genome shotgun (WGS) entry which is preliminary data.</text>
</comment>
<reference evidence="9" key="1">
    <citation type="journal article" date="2019" name="Int. J. Syst. Evol. Microbiol.">
        <title>The Global Catalogue of Microorganisms (GCM) 10K type strain sequencing project: providing services to taxonomists for standard genome sequencing and annotation.</title>
        <authorList>
            <consortium name="The Broad Institute Genomics Platform"/>
            <consortium name="The Broad Institute Genome Sequencing Center for Infectious Disease"/>
            <person name="Wu L."/>
            <person name="Ma J."/>
        </authorList>
    </citation>
    <scope>NUCLEOTIDE SEQUENCE [LARGE SCALE GENOMIC DNA]</scope>
    <source>
        <strain evidence="9">KCTC 15012</strain>
    </source>
</reference>
<keyword evidence="2 8" id="KW-0489">Methyltransferase</keyword>
<dbReference type="Gene3D" id="3.40.50.150">
    <property type="entry name" value="Vaccinia Virus protein VP39"/>
    <property type="match status" value="1"/>
</dbReference>
<dbReference type="InterPro" id="IPR050390">
    <property type="entry name" value="C5-Methyltransferase"/>
</dbReference>
<organism evidence="8 9">
    <name type="scientific">Phaeospirillum tilakii</name>
    <dbReference type="NCBI Taxonomy" id="741673"/>
    <lineage>
        <taxon>Bacteria</taxon>
        <taxon>Pseudomonadati</taxon>
        <taxon>Pseudomonadota</taxon>
        <taxon>Alphaproteobacteria</taxon>
        <taxon>Rhodospirillales</taxon>
        <taxon>Rhodospirillaceae</taxon>
        <taxon>Phaeospirillum</taxon>
    </lineage>
</organism>
<keyword evidence="3" id="KW-0808">Transferase</keyword>
<dbReference type="InterPro" id="IPR029063">
    <property type="entry name" value="SAM-dependent_MTases_sf"/>
</dbReference>
<feature type="region of interest" description="Disordered" evidence="7">
    <location>
        <begin position="1"/>
        <end position="33"/>
    </location>
</feature>
<evidence type="ECO:0000313" key="9">
    <source>
        <dbReference type="Proteomes" id="UP001597296"/>
    </source>
</evidence>
<sequence>MPGLTAMLPLDLPRQPATPSRRPRPAKSRGDALHDWPLQGGINVVLFAGMGGACQGLEAAGYPVHLAVNHDEVAIAAHRALNPHTRHMQADIFEVDPLLAVRGRRVGQLWASPDCRDHSVAKGGAPRSPRVRSMPWQVCRWVGVLRRRGLGPEVVYLENVREIRGWGPLIAKRDRATGRVLKLDGTVAAPGERVPVREQQLVRDPRRAGRTYRAWVRHMERLGATYEDRDLCCADFGVPTTRKRLFGVAHFDGRRPVWPEPTHAQRDSEAVRAGRLLPHVPAASIIDWSLPLPSIFDRPRPLAPATLRRIAVGMRRFVLEAERPFLIRYHGERRPGENARAQELGAAMPTQTTENRFGVVSVAVIGCGGRSGQVPPMDVGDALNTSTTKEDRCVLAAHLIQTGYGEREGQAPRALDVERPIGTMVAGGGKHAAVGAWMVQHNTGVIGHDAADGLSTMTTLGTQQQVAGAFLVHQRGTGTATSPADAARTLTTGGGRGGDHIGVGAAFLTEYYGTGGQHCAADEALNTLSTVDRFAVTRAATGAPPLPADQLARARQVAEFLRAHGVWSGGEVVTLGPWVIVEIGMRMLRPEEVAAAHELRMPAAITLPKRDRQGAIVTDVTGAAVLVTRPLTKTEAMRLIGNSVPKRMALLLAQANGPRALERMEAAE</sequence>
<evidence type="ECO:0000313" key="8">
    <source>
        <dbReference type="EMBL" id="MFD2234803.1"/>
    </source>
</evidence>
<evidence type="ECO:0000256" key="6">
    <source>
        <dbReference type="ARBA" id="ARBA00047422"/>
    </source>
</evidence>
<evidence type="ECO:0000256" key="5">
    <source>
        <dbReference type="ARBA" id="ARBA00022747"/>
    </source>
</evidence>
<name>A0ABW5CFJ6_9PROT</name>
<dbReference type="Pfam" id="PF00145">
    <property type="entry name" value="DNA_methylase"/>
    <property type="match status" value="1"/>
</dbReference>
<dbReference type="SUPFAM" id="SSF53335">
    <property type="entry name" value="S-adenosyl-L-methionine-dependent methyltransferases"/>
    <property type="match status" value="1"/>
</dbReference>
<evidence type="ECO:0000256" key="4">
    <source>
        <dbReference type="ARBA" id="ARBA00022691"/>
    </source>
</evidence>
<evidence type="ECO:0000256" key="3">
    <source>
        <dbReference type="ARBA" id="ARBA00022679"/>
    </source>
</evidence>
<proteinExistence type="predicted"/>
<gene>
    <name evidence="8" type="ORF">ACFSNB_13405</name>
</gene>
<keyword evidence="4" id="KW-0949">S-adenosyl-L-methionine</keyword>
<keyword evidence="5" id="KW-0680">Restriction system</keyword>
<dbReference type="PANTHER" id="PTHR10629:SF52">
    <property type="entry name" value="DNA (CYTOSINE-5)-METHYLTRANSFERASE 1"/>
    <property type="match status" value="1"/>
</dbReference>
<keyword evidence="9" id="KW-1185">Reference proteome</keyword>